<keyword evidence="5" id="KW-1185">Reference proteome</keyword>
<dbReference type="Gene3D" id="3.40.50.1000">
    <property type="entry name" value="HAD superfamily/HAD-like"/>
    <property type="match status" value="1"/>
</dbReference>
<dbReference type="RefSeq" id="WP_343979081.1">
    <property type="nucleotide sequence ID" value="NZ_BAAAHK010000017.1"/>
</dbReference>
<organism evidence="4 5">
    <name type="scientific">Kribbella koreensis</name>
    <dbReference type="NCBI Taxonomy" id="57909"/>
    <lineage>
        <taxon>Bacteria</taxon>
        <taxon>Bacillati</taxon>
        <taxon>Actinomycetota</taxon>
        <taxon>Actinomycetes</taxon>
        <taxon>Propionibacteriales</taxon>
        <taxon>Kribbellaceae</taxon>
        <taxon>Kribbella</taxon>
    </lineage>
</organism>
<dbReference type="PRINTS" id="PR00413">
    <property type="entry name" value="HADHALOGNASE"/>
</dbReference>
<dbReference type="InterPro" id="IPR023214">
    <property type="entry name" value="HAD_sf"/>
</dbReference>
<dbReference type="Pfam" id="PF00702">
    <property type="entry name" value="Hydrolase"/>
    <property type="match status" value="1"/>
</dbReference>
<dbReference type="InterPro" id="IPR036412">
    <property type="entry name" value="HAD-like_sf"/>
</dbReference>
<evidence type="ECO:0000256" key="2">
    <source>
        <dbReference type="ARBA" id="ARBA00022801"/>
    </source>
</evidence>
<dbReference type="InterPro" id="IPR051400">
    <property type="entry name" value="HAD-like_hydrolase"/>
</dbReference>
<gene>
    <name evidence="4" type="primary">yjjG</name>
    <name evidence="4" type="ORF">GCM10009554_65190</name>
</gene>
<dbReference type="NCBIfam" id="TIGR01549">
    <property type="entry name" value="HAD-SF-IA-v1"/>
    <property type="match status" value="1"/>
</dbReference>
<reference evidence="5" key="1">
    <citation type="journal article" date="2019" name="Int. J. Syst. Evol. Microbiol.">
        <title>The Global Catalogue of Microorganisms (GCM) 10K type strain sequencing project: providing services to taxonomists for standard genome sequencing and annotation.</title>
        <authorList>
            <consortium name="The Broad Institute Genomics Platform"/>
            <consortium name="The Broad Institute Genome Sequencing Center for Infectious Disease"/>
            <person name="Wu L."/>
            <person name="Ma J."/>
        </authorList>
    </citation>
    <scope>NUCLEOTIDE SEQUENCE [LARGE SCALE GENOMIC DNA]</scope>
    <source>
        <strain evidence="5">JCM 10977</strain>
    </source>
</reference>
<comment type="caution">
    <text evidence="4">The sequence shown here is derived from an EMBL/GenBank/DDBJ whole genome shotgun (WGS) entry which is preliminary data.</text>
</comment>
<evidence type="ECO:0000256" key="3">
    <source>
        <dbReference type="ARBA" id="ARBA00022842"/>
    </source>
</evidence>
<comment type="cofactor">
    <cofactor evidence="1">
        <name>Mg(2+)</name>
        <dbReference type="ChEBI" id="CHEBI:18420"/>
    </cofactor>
</comment>
<dbReference type="SFLD" id="SFLDG01129">
    <property type="entry name" value="C1.5:_HAD__Beta-PGM__Phosphata"/>
    <property type="match status" value="1"/>
</dbReference>
<evidence type="ECO:0000313" key="5">
    <source>
        <dbReference type="Proteomes" id="UP001500542"/>
    </source>
</evidence>
<proteinExistence type="predicted"/>
<dbReference type="Proteomes" id="UP001500542">
    <property type="component" value="Unassembled WGS sequence"/>
</dbReference>
<keyword evidence="2" id="KW-0378">Hydrolase</keyword>
<dbReference type="SUPFAM" id="SSF56784">
    <property type="entry name" value="HAD-like"/>
    <property type="match status" value="1"/>
</dbReference>
<dbReference type="PANTHER" id="PTHR46470">
    <property type="entry name" value="N-ACYLNEURAMINATE-9-PHOSPHATASE"/>
    <property type="match status" value="1"/>
</dbReference>
<evidence type="ECO:0000313" key="4">
    <source>
        <dbReference type="EMBL" id="GAA0956162.1"/>
    </source>
</evidence>
<name>A0ABP4BZG4_9ACTN</name>
<dbReference type="SFLD" id="SFLDS00003">
    <property type="entry name" value="Haloacid_Dehalogenase"/>
    <property type="match status" value="1"/>
</dbReference>
<sequence>MPRLACFDLDNTLIDRDRAFRDWVEWWVRREGLGPEAVDWLHEHDGGGYRPREELFASVKERFGLDADIATLVDAYDRDYPVFASIDPAVVPGLASLRTAGWRVAVITNGGVAQQSIKLERTGIAAVVDYCCISEAVGVRKPDPRIFKIAAARTGATLADGWMVGDHPAYDIAGGIAAGLSTILIGNHHPAAATPDRVPTHHFASVLQAFPVILAS</sequence>
<protein>
    <submittedName>
        <fullName evidence="4">Pyrimidine 5'-nucleotidase</fullName>
    </submittedName>
</protein>
<dbReference type="Gene3D" id="1.10.150.520">
    <property type="match status" value="1"/>
</dbReference>
<keyword evidence="3" id="KW-0460">Magnesium</keyword>
<accession>A0ABP4BZG4</accession>
<dbReference type="InterPro" id="IPR006439">
    <property type="entry name" value="HAD-SF_hydro_IA"/>
</dbReference>
<evidence type="ECO:0000256" key="1">
    <source>
        <dbReference type="ARBA" id="ARBA00001946"/>
    </source>
</evidence>
<dbReference type="EMBL" id="BAAAHK010000017">
    <property type="protein sequence ID" value="GAA0956162.1"/>
    <property type="molecule type" value="Genomic_DNA"/>
</dbReference>